<dbReference type="InterPro" id="IPR035668">
    <property type="entry name" value="Amicyanin"/>
</dbReference>
<accession>A0A6N0JWG3</accession>
<evidence type="ECO:0000259" key="3">
    <source>
        <dbReference type="Pfam" id="PF13473"/>
    </source>
</evidence>
<feature type="signal peptide" evidence="2">
    <location>
        <begin position="1"/>
        <end position="41"/>
    </location>
</feature>
<dbReference type="PANTHER" id="PTHR36507">
    <property type="entry name" value="BLL1555 PROTEIN"/>
    <property type="match status" value="1"/>
</dbReference>
<comment type="subcellular location">
    <subcellularLocation>
        <location evidence="1">Periplasm</location>
    </subcellularLocation>
</comment>
<dbReference type="CDD" id="cd13921">
    <property type="entry name" value="Amicyanin"/>
    <property type="match status" value="1"/>
</dbReference>
<dbReference type="Gene3D" id="2.60.40.420">
    <property type="entry name" value="Cupredoxins - blue copper proteins"/>
    <property type="match status" value="1"/>
</dbReference>
<feature type="domain" description="EfeO-type cupredoxin-like" evidence="3">
    <location>
        <begin position="38"/>
        <end position="131"/>
    </location>
</feature>
<evidence type="ECO:0000256" key="2">
    <source>
        <dbReference type="SAM" id="SignalP"/>
    </source>
</evidence>
<gene>
    <name evidence="4" type="ORF">FOC81_30770</name>
</gene>
<evidence type="ECO:0000313" key="4">
    <source>
        <dbReference type="EMBL" id="QKQ50870.1"/>
    </source>
</evidence>
<dbReference type="InterPro" id="IPR052721">
    <property type="entry name" value="ET_Amicyanin"/>
</dbReference>
<organism evidence="4 5">
    <name type="scientific">Achromobacter denitrificans</name>
    <name type="common">Alcaligenes denitrificans</name>
    <dbReference type="NCBI Taxonomy" id="32002"/>
    <lineage>
        <taxon>Bacteria</taxon>
        <taxon>Pseudomonadati</taxon>
        <taxon>Pseudomonadota</taxon>
        <taxon>Betaproteobacteria</taxon>
        <taxon>Burkholderiales</taxon>
        <taxon>Alcaligenaceae</taxon>
        <taxon>Achromobacter</taxon>
    </lineage>
</organism>
<feature type="chain" id="PRO_5026781412" evidence="2">
    <location>
        <begin position="42"/>
        <end position="132"/>
    </location>
</feature>
<dbReference type="Proteomes" id="UP000509782">
    <property type="component" value="Chromosome"/>
</dbReference>
<dbReference type="GO" id="GO:0042597">
    <property type="term" value="C:periplasmic space"/>
    <property type="evidence" value="ECO:0007669"/>
    <property type="project" value="UniProtKB-SubCell"/>
</dbReference>
<dbReference type="SUPFAM" id="SSF49503">
    <property type="entry name" value="Cupredoxins"/>
    <property type="match status" value="1"/>
</dbReference>
<name>A0A6N0JWG3_ACHDE</name>
<keyword evidence="2" id="KW-0732">Signal</keyword>
<reference evidence="4 5" key="1">
    <citation type="submission" date="2020-05" db="EMBL/GenBank/DDBJ databases">
        <title>FDA dAtabase for Regulatory Grade micrObial Sequences (FDA-ARGOS): Supporting development and validation of Infectious Disease Dx tests.</title>
        <authorList>
            <person name="Sproer C."/>
            <person name="Gronow S."/>
            <person name="Severitt S."/>
            <person name="Schroder I."/>
            <person name="Tallon L."/>
            <person name="Sadzewicz L."/>
            <person name="Zhao X."/>
            <person name="Vavikolanu K."/>
            <person name="Mehta A."/>
            <person name="Aluvathingal J."/>
            <person name="Nadendla S."/>
            <person name="Myers T."/>
            <person name="Yan Y."/>
            <person name="Sichtig H."/>
        </authorList>
    </citation>
    <scope>NUCLEOTIDE SEQUENCE [LARGE SCALE GENOMIC DNA]</scope>
    <source>
        <strain evidence="4 5">FDAARGOS_787</strain>
    </source>
</reference>
<dbReference type="EMBL" id="CP054569">
    <property type="protein sequence ID" value="QKQ50870.1"/>
    <property type="molecule type" value="Genomic_DNA"/>
</dbReference>
<sequence length="132" mass="13608">MPGSCRRGSAVARPAWLAAWRRAGAATLCAGLILAGAPARAADDPPGARVASHTVTIEGMQFTPATLSVRRGDKVTWVNKDLVPHTATALSRAFDSGAIAGGASWTYTVGEAGTIAYTCLFHPTMQGTLVAQ</sequence>
<evidence type="ECO:0000256" key="1">
    <source>
        <dbReference type="ARBA" id="ARBA00004418"/>
    </source>
</evidence>
<protein>
    <submittedName>
        <fullName evidence="4">Cupredoxin family copper-binding protein</fullName>
    </submittedName>
</protein>
<proteinExistence type="predicted"/>
<dbReference type="InterPro" id="IPR028096">
    <property type="entry name" value="EfeO_Cupredoxin"/>
</dbReference>
<dbReference type="Pfam" id="PF13473">
    <property type="entry name" value="Cupredoxin_1"/>
    <property type="match status" value="1"/>
</dbReference>
<dbReference type="InterPro" id="IPR008972">
    <property type="entry name" value="Cupredoxin"/>
</dbReference>
<dbReference type="AlphaFoldDB" id="A0A6N0JWG3"/>
<dbReference type="PANTHER" id="PTHR36507:SF1">
    <property type="entry name" value="BLL1555 PROTEIN"/>
    <property type="match status" value="1"/>
</dbReference>
<evidence type="ECO:0000313" key="5">
    <source>
        <dbReference type="Proteomes" id="UP000509782"/>
    </source>
</evidence>